<keyword evidence="3" id="KW-0732">Signal</keyword>
<name>A0A1W6MTJ1_9HYPH</name>
<keyword evidence="2" id="KW-0812">Transmembrane</keyword>
<sequence length="113" mass="11397">MYKRVARLCVAAFILSGGAASAQAQANHISGGDNATIGSTVRTLETSANDSLGPSPLPQTSASAVEASRAANTSKSQTLILLPASGPKAGEGVVSFVAMLIVLIAIKYRGLIV</sequence>
<dbReference type="AlphaFoldDB" id="A0A1W6MTJ1"/>
<evidence type="ECO:0000313" key="4">
    <source>
        <dbReference type="EMBL" id="ARN80836.1"/>
    </source>
</evidence>
<accession>A0A1W6MTJ1</accession>
<evidence type="ECO:0000256" key="3">
    <source>
        <dbReference type="SAM" id="SignalP"/>
    </source>
</evidence>
<keyword evidence="2" id="KW-1133">Transmembrane helix</keyword>
<feature type="region of interest" description="Disordered" evidence="1">
    <location>
        <begin position="46"/>
        <end position="69"/>
    </location>
</feature>
<evidence type="ECO:0000256" key="1">
    <source>
        <dbReference type="SAM" id="MobiDB-lite"/>
    </source>
</evidence>
<dbReference type="KEGG" id="mbry:B1812_06825"/>
<feature type="transmembrane region" description="Helical" evidence="2">
    <location>
        <begin position="89"/>
        <end position="108"/>
    </location>
</feature>
<organism evidence="4 5">
    <name type="scientific">Methylocystis bryophila</name>
    <dbReference type="NCBI Taxonomy" id="655015"/>
    <lineage>
        <taxon>Bacteria</taxon>
        <taxon>Pseudomonadati</taxon>
        <taxon>Pseudomonadota</taxon>
        <taxon>Alphaproteobacteria</taxon>
        <taxon>Hyphomicrobiales</taxon>
        <taxon>Methylocystaceae</taxon>
        <taxon>Methylocystis</taxon>
    </lineage>
</organism>
<evidence type="ECO:0000313" key="5">
    <source>
        <dbReference type="Proteomes" id="UP000193978"/>
    </source>
</evidence>
<reference evidence="4 5" key="1">
    <citation type="submission" date="2017-02" db="EMBL/GenBank/DDBJ databases">
        <authorList>
            <person name="Peterson S.W."/>
        </authorList>
    </citation>
    <scope>NUCLEOTIDE SEQUENCE [LARGE SCALE GENOMIC DNA]</scope>
    <source>
        <strain evidence="4 5">S285</strain>
    </source>
</reference>
<feature type="signal peptide" evidence="3">
    <location>
        <begin position="1"/>
        <end position="24"/>
    </location>
</feature>
<dbReference type="Proteomes" id="UP000193978">
    <property type="component" value="Chromosome"/>
</dbReference>
<dbReference type="EMBL" id="CP019948">
    <property type="protein sequence ID" value="ARN80836.1"/>
    <property type="molecule type" value="Genomic_DNA"/>
</dbReference>
<proteinExistence type="predicted"/>
<feature type="chain" id="PRO_5012800354" evidence="3">
    <location>
        <begin position="25"/>
        <end position="113"/>
    </location>
</feature>
<protein>
    <submittedName>
        <fullName evidence="4">Uncharacterized protein</fullName>
    </submittedName>
</protein>
<keyword evidence="5" id="KW-1185">Reference proteome</keyword>
<keyword evidence="2" id="KW-0472">Membrane</keyword>
<gene>
    <name evidence="4" type="ORF">B1812_06825</name>
</gene>
<feature type="compositionally biased region" description="Polar residues" evidence="1">
    <location>
        <begin position="46"/>
        <end position="63"/>
    </location>
</feature>
<evidence type="ECO:0000256" key="2">
    <source>
        <dbReference type="SAM" id="Phobius"/>
    </source>
</evidence>